<organism evidence="1 2">
    <name type="scientific">Mycena rosella</name>
    <name type="common">Pink bonnet</name>
    <name type="synonym">Agaricus rosellus</name>
    <dbReference type="NCBI Taxonomy" id="1033263"/>
    <lineage>
        <taxon>Eukaryota</taxon>
        <taxon>Fungi</taxon>
        <taxon>Dikarya</taxon>
        <taxon>Basidiomycota</taxon>
        <taxon>Agaricomycotina</taxon>
        <taxon>Agaricomycetes</taxon>
        <taxon>Agaricomycetidae</taxon>
        <taxon>Agaricales</taxon>
        <taxon>Marasmiineae</taxon>
        <taxon>Mycenaceae</taxon>
        <taxon>Mycena</taxon>
    </lineage>
</organism>
<dbReference type="AlphaFoldDB" id="A0AAD7F7M6"/>
<dbReference type="Proteomes" id="UP001221757">
    <property type="component" value="Unassembled WGS sequence"/>
</dbReference>
<proteinExistence type="predicted"/>
<keyword evidence="2" id="KW-1185">Reference proteome</keyword>
<name>A0AAD7F7M6_MYCRO</name>
<sequence>MLFATTSTGGHFVTAEVEKRSKKGFNGQIDDSGPSRTVTFRRTIDVRGSRSGCETIRHRFQRMDEYGGGMQRNWEVRTGWRQARGPKDKDMPYGVEGGGLLPGVRKTAWEHPTSNSGRVTWGPVIQVQTSDGKHAIFILQDLTPTELKSLVHRAFIPFSPGCSPVAGRQAYIGSAAHEFTGAIMMLRMGMDRLEEIFGSARILIAHAAEAESKD</sequence>
<reference evidence="1" key="1">
    <citation type="submission" date="2023-03" db="EMBL/GenBank/DDBJ databases">
        <title>Massive genome expansion in bonnet fungi (Mycena s.s.) driven by repeated elements and novel gene families across ecological guilds.</title>
        <authorList>
            <consortium name="Lawrence Berkeley National Laboratory"/>
            <person name="Harder C.B."/>
            <person name="Miyauchi S."/>
            <person name="Viragh M."/>
            <person name="Kuo A."/>
            <person name="Thoen E."/>
            <person name="Andreopoulos B."/>
            <person name="Lu D."/>
            <person name="Skrede I."/>
            <person name="Drula E."/>
            <person name="Henrissat B."/>
            <person name="Morin E."/>
            <person name="Kohler A."/>
            <person name="Barry K."/>
            <person name="LaButti K."/>
            <person name="Morin E."/>
            <person name="Salamov A."/>
            <person name="Lipzen A."/>
            <person name="Mereny Z."/>
            <person name="Hegedus B."/>
            <person name="Baldrian P."/>
            <person name="Stursova M."/>
            <person name="Weitz H."/>
            <person name="Taylor A."/>
            <person name="Grigoriev I.V."/>
            <person name="Nagy L.G."/>
            <person name="Martin F."/>
            <person name="Kauserud H."/>
        </authorList>
    </citation>
    <scope>NUCLEOTIDE SEQUENCE</scope>
    <source>
        <strain evidence="1">CBHHK067</strain>
    </source>
</reference>
<comment type="caution">
    <text evidence="1">The sequence shown here is derived from an EMBL/GenBank/DDBJ whole genome shotgun (WGS) entry which is preliminary data.</text>
</comment>
<accession>A0AAD7F7M6</accession>
<gene>
    <name evidence="1" type="ORF">B0H17DRAFT_1155259</name>
</gene>
<protein>
    <submittedName>
        <fullName evidence="1">Uncharacterized protein</fullName>
    </submittedName>
</protein>
<evidence type="ECO:0000313" key="1">
    <source>
        <dbReference type="EMBL" id="KAJ7601559.1"/>
    </source>
</evidence>
<dbReference type="EMBL" id="JARKIE010001538">
    <property type="protein sequence ID" value="KAJ7601559.1"/>
    <property type="molecule type" value="Genomic_DNA"/>
</dbReference>
<evidence type="ECO:0000313" key="2">
    <source>
        <dbReference type="Proteomes" id="UP001221757"/>
    </source>
</evidence>